<dbReference type="InterPro" id="IPR036259">
    <property type="entry name" value="MFS_trans_sf"/>
</dbReference>
<dbReference type="GO" id="GO:0012505">
    <property type="term" value="C:endomembrane system"/>
    <property type="evidence" value="ECO:0007669"/>
    <property type="project" value="UniProtKB-SubCell"/>
</dbReference>
<evidence type="ECO:0000256" key="6">
    <source>
        <dbReference type="ARBA" id="ARBA00023136"/>
    </source>
</evidence>
<evidence type="ECO:0000256" key="4">
    <source>
        <dbReference type="ARBA" id="ARBA00022692"/>
    </source>
</evidence>
<dbReference type="EMBL" id="KL142372">
    <property type="protein sequence ID" value="KDR80372.1"/>
    <property type="molecule type" value="Genomic_DNA"/>
</dbReference>
<gene>
    <name evidence="10" type="ORF">GALMADRAFT_62046</name>
</gene>
<evidence type="ECO:0000259" key="9">
    <source>
        <dbReference type="PROSITE" id="PS50850"/>
    </source>
</evidence>
<keyword evidence="11" id="KW-1185">Reference proteome</keyword>
<feature type="transmembrane region" description="Helical" evidence="8">
    <location>
        <begin position="164"/>
        <end position="182"/>
    </location>
</feature>
<dbReference type="FunFam" id="1.20.1250.20:FF:000286">
    <property type="entry name" value="MFS efflux transporter"/>
    <property type="match status" value="1"/>
</dbReference>
<dbReference type="SUPFAM" id="SSF103473">
    <property type="entry name" value="MFS general substrate transporter"/>
    <property type="match status" value="1"/>
</dbReference>
<dbReference type="OrthoDB" id="413079at2759"/>
<feature type="transmembrane region" description="Helical" evidence="8">
    <location>
        <begin position="467"/>
        <end position="486"/>
    </location>
</feature>
<dbReference type="PROSITE" id="PS50850">
    <property type="entry name" value="MFS"/>
    <property type="match status" value="1"/>
</dbReference>
<evidence type="ECO:0000313" key="11">
    <source>
        <dbReference type="Proteomes" id="UP000027222"/>
    </source>
</evidence>
<keyword evidence="6 8" id="KW-0472">Membrane</keyword>
<name>A0A067TDE9_GALM3</name>
<dbReference type="InterPro" id="IPR051788">
    <property type="entry name" value="MFS_Transporter"/>
</dbReference>
<accession>A0A067TDE9</accession>
<dbReference type="PANTHER" id="PTHR23514:SF3">
    <property type="entry name" value="BYPASS OF STOP CODON PROTEIN 6"/>
    <property type="match status" value="1"/>
</dbReference>
<feature type="domain" description="Major facilitator superfamily (MFS) profile" evidence="9">
    <location>
        <begin position="101"/>
        <end position="490"/>
    </location>
</feature>
<feature type="transmembrane region" description="Helical" evidence="8">
    <location>
        <begin position="433"/>
        <end position="455"/>
    </location>
</feature>
<evidence type="ECO:0000313" key="10">
    <source>
        <dbReference type="EMBL" id="KDR80372.1"/>
    </source>
</evidence>
<feature type="transmembrane region" description="Helical" evidence="8">
    <location>
        <begin position="403"/>
        <end position="421"/>
    </location>
</feature>
<feature type="transmembrane region" description="Helical" evidence="8">
    <location>
        <begin position="134"/>
        <end position="157"/>
    </location>
</feature>
<dbReference type="InterPro" id="IPR020846">
    <property type="entry name" value="MFS_dom"/>
</dbReference>
<comment type="subcellular location">
    <subcellularLocation>
        <location evidence="1">Endomembrane system</location>
        <topology evidence="1">Multi-pass membrane protein</topology>
    </subcellularLocation>
</comment>
<keyword evidence="3" id="KW-0813">Transport</keyword>
<evidence type="ECO:0000256" key="8">
    <source>
        <dbReference type="SAM" id="Phobius"/>
    </source>
</evidence>
<evidence type="ECO:0000256" key="5">
    <source>
        <dbReference type="ARBA" id="ARBA00022989"/>
    </source>
</evidence>
<feature type="transmembrane region" description="Helical" evidence="8">
    <location>
        <begin position="254"/>
        <end position="276"/>
    </location>
</feature>
<dbReference type="STRING" id="685588.A0A067TDE9"/>
<evidence type="ECO:0000256" key="3">
    <source>
        <dbReference type="ARBA" id="ARBA00022448"/>
    </source>
</evidence>
<feature type="transmembrane region" description="Helical" evidence="8">
    <location>
        <begin position="98"/>
        <end position="114"/>
    </location>
</feature>
<feature type="region of interest" description="Disordered" evidence="7">
    <location>
        <begin position="64"/>
        <end position="84"/>
    </location>
</feature>
<keyword evidence="5 8" id="KW-1133">Transmembrane helix</keyword>
<evidence type="ECO:0000256" key="2">
    <source>
        <dbReference type="ARBA" id="ARBA00008335"/>
    </source>
</evidence>
<dbReference type="AlphaFoldDB" id="A0A067TDE9"/>
<keyword evidence="4 8" id="KW-0812">Transmembrane</keyword>
<dbReference type="HOGENOM" id="CLU_021993_6_0_1"/>
<dbReference type="GO" id="GO:0016020">
    <property type="term" value="C:membrane"/>
    <property type="evidence" value="ECO:0007669"/>
    <property type="project" value="TreeGrafter"/>
</dbReference>
<dbReference type="Proteomes" id="UP000027222">
    <property type="component" value="Unassembled WGS sequence"/>
</dbReference>
<feature type="transmembrane region" description="Helical" evidence="8">
    <location>
        <begin position="351"/>
        <end position="370"/>
    </location>
</feature>
<feature type="transmembrane region" description="Helical" evidence="8">
    <location>
        <begin position="228"/>
        <end position="248"/>
    </location>
</feature>
<dbReference type="GO" id="GO:0022857">
    <property type="term" value="F:transmembrane transporter activity"/>
    <property type="evidence" value="ECO:0007669"/>
    <property type="project" value="InterPro"/>
</dbReference>
<protein>
    <recommendedName>
        <fullName evidence="9">Major facilitator superfamily (MFS) profile domain-containing protein</fullName>
    </recommendedName>
</protein>
<feature type="compositionally biased region" description="Polar residues" evidence="7">
    <location>
        <begin position="71"/>
        <end position="84"/>
    </location>
</feature>
<dbReference type="PANTHER" id="PTHR23514">
    <property type="entry name" value="BYPASS OF STOP CODON PROTEIN 6"/>
    <property type="match status" value="1"/>
</dbReference>
<dbReference type="Gene3D" id="1.20.1250.20">
    <property type="entry name" value="MFS general substrate transporter like domains"/>
    <property type="match status" value="2"/>
</dbReference>
<dbReference type="Pfam" id="PF07690">
    <property type="entry name" value="MFS_1"/>
    <property type="match status" value="1"/>
</dbReference>
<evidence type="ECO:0000256" key="7">
    <source>
        <dbReference type="SAM" id="MobiDB-lite"/>
    </source>
</evidence>
<feature type="transmembrane region" description="Helical" evidence="8">
    <location>
        <begin position="313"/>
        <end position="339"/>
    </location>
</feature>
<dbReference type="InterPro" id="IPR011701">
    <property type="entry name" value="MFS"/>
</dbReference>
<evidence type="ECO:0000256" key="1">
    <source>
        <dbReference type="ARBA" id="ARBA00004127"/>
    </source>
</evidence>
<proteinExistence type="inferred from homology"/>
<feature type="transmembrane region" description="Helical" evidence="8">
    <location>
        <begin position="379"/>
        <end position="397"/>
    </location>
</feature>
<feature type="transmembrane region" description="Helical" evidence="8">
    <location>
        <begin position="188"/>
        <end position="207"/>
    </location>
</feature>
<reference evidence="11" key="1">
    <citation type="journal article" date="2014" name="Proc. Natl. Acad. Sci. U.S.A.">
        <title>Extensive sampling of basidiomycete genomes demonstrates inadequacy of the white-rot/brown-rot paradigm for wood decay fungi.</title>
        <authorList>
            <person name="Riley R."/>
            <person name="Salamov A.A."/>
            <person name="Brown D.W."/>
            <person name="Nagy L.G."/>
            <person name="Floudas D."/>
            <person name="Held B.W."/>
            <person name="Levasseur A."/>
            <person name="Lombard V."/>
            <person name="Morin E."/>
            <person name="Otillar R."/>
            <person name="Lindquist E.A."/>
            <person name="Sun H."/>
            <person name="LaButti K.M."/>
            <person name="Schmutz J."/>
            <person name="Jabbour D."/>
            <person name="Luo H."/>
            <person name="Baker S.E."/>
            <person name="Pisabarro A.G."/>
            <person name="Walton J.D."/>
            <person name="Blanchette R.A."/>
            <person name="Henrissat B."/>
            <person name="Martin F."/>
            <person name="Cullen D."/>
            <person name="Hibbett D.S."/>
            <person name="Grigoriev I.V."/>
        </authorList>
    </citation>
    <scope>NUCLEOTIDE SEQUENCE [LARGE SCALE GENOMIC DNA]</scope>
    <source>
        <strain evidence="11">CBS 339.88</strain>
    </source>
</reference>
<sequence>MEILPVLEVEYPVTPEVIRPDSIYELHVTPAYLSERTRRPSTTTHAGSDKSVFNESFRLENPPSTFPPGFSESNQDPSTDVSSSAANRGLSKLQKRSSMIQFLALCWSIWLVGWNDGSSGPLLPRLQEYYNVGFSVLSLIFVGSCFGYICGGALNVWLNDRLGLGKILVLGSICQTCGYAIIIPAPPFPVLFCAYVIVGFGISFQTAQANGFVGSLHEHMSTKLGMMHAAYGSLGAFTSPFVSTYFSGFSDRRWAYHFTLSLVLALANLAVVIYVFRFRRQEEILSEAGQEPSAESGMQQQGSKYRQIFAQKAVPLLTVFALIYIGVEYTLGGWIVTFIIRQRHGGHSSGYISSGFFGGLTLGRVGLIWLNKMVGEHRIIIFYSLVAIGLEMTVWFVPSIIENAVAVSLIGLVLGPMFPLLVSHMTHILPRWLLTGCVGLVTGIGVAGSAALPFITGVLAAKYGIGSMQPLMISMMGVMLLVWMCVPKAARHVE</sequence>
<comment type="similarity">
    <text evidence="2">Belongs to the major facilitator superfamily.</text>
</comment>
<organism evidence="10 11">
    <name type="scientific">Galerina marginata (strain CBS 339.88)</name>
    <dbReference type="NCBI Taxonomy" id="685588"/>
    <lineage>
        <taxon>Eukaryota</taxon>
        <taxon>Fungi</taxon>
        <taxon>Dikarya</taxon>
        <taxon>Basidiomycota</taxon>
        <taxon>Agaricomycotina</taxon>
        <taxon>Agaricomycetes</taxon>
        <taxon>Agaricomycetidae</taxon>
        <taxon>Agaricales</taxon>
        <taxon>Agaricineae</taxon>
        <taxon>Strophariaceae</taxon>
        <taxon>Galerina</taxon>
    </lineage>
</organism>